<protein>
    <submittedName>
        <fullName evidence="3">Uncharacterized protein</fullName>
    </submittedName>
</protein>
<keyword evidence="2" id="KW-0472">Membrane</keyword>
<accession>A0A1F6D8V9</accession>
<evidence type="ECO:0000256" key="2">
    <source>
        <dbReference type="SAM" id="Phobius"/>
    </source>
</evidence>
<keyword evidence="2" id="KW-0812">Transmembrane</keyword>
<gene>
    <name evidence="3" type="ORF">A2765_05045</name>
</gene>
<evidence type="ECO:0000313" key="4">
    <source>
        <dbReference type="Proteomes" id="UP000176377"/>
    </source>
</evidence>
<proteinExistence type="predicted"/>
<feature type="transmembrane region" description="Helical" evidence="2">
    <location>
        <begin position="120"/>
        <end position="141"/>
    </location>
</feature>
<comment type="caution">
    <text evidence="3">The sequence shown here is derived from an EMBL/GenBank/DDBJ whole genome shotgun (WGS) entry which is preliminary data.</text>
</comment>
<name>A0A1F6D8V9_9BACT</name>
<evidence type="ECO:0000256" key="1">
    <source>
        <dbReference type="SAM" id="MobiDB-lite"/>
    </source>
</evidence>
<feature type="transmembrane region" description="Helical" evidence="2">
    <location>
        <begin position="41"/>
        <end position="61"/>
    </location>
</feature>
<dbReference type="AlphaFoldDB" id="A0A1F6D8V9"/>
<reference evidence="3 4" key="1">
    <citation type="journal article" date="2016" name="Nat. Commun.">
        <title>Thousands of microbial genomes shed light on interconnected biogeochemical processes in an aquifer system.</title>
        <authorList>
            <person name="Anantharaman K."/>
            <person name="Brown C.T."/>
            <person name="Hug L.A."/>
            <person name="Sharon I."/>
            <person name="Castelle C.J."/>
            <person name="Probst A.J."/>
            <person name="Thomas B.C."/>
            <person name="Singh A."/>
            <person name="Wilkins M.J."/>
            <person name="Karaoz U."/>
            <person name="Brodie E.L."/>
            <person name="Williams K.H."/>
            <person name="Hubbard S.S."/>
            <person name="Banfield J.F."/>
        </authorList>
    </citation>
    <scope>NUCLEOTIDE SEQUENCE [LARGE SCALE GENOMIC DNA]</scope>
</reference>
<feature type="transmembrane region" description="Helical" evidence="2">
    <location>
        <begin position="91"/>
        <end position="114"/>
    </location>
</feature>
<sequence length="165" mass="17795">MVDDSDMSTDGSGEANVGEEGPPYFPLAHIGPSIPHYYGDYVRQIFIVAAAVMLIFAPYILDHAPALLPFQIGGAIVLVCLAALTNPRKVWVLLADVLAAGIGVIVFESLAMAAYSSASWIAFVGWQAVSIAFLFALYFSLKTVRTMMLGQVGHESRYGEFTDET</sequence>
<dbReference type="Proteomes" id="UP000176377">
    <property type="component" value="Unassembled WGS sequence"/>
</dbReference>
<feature type="transmembrane region" description="Helical" evidence="2">
    <location>
        <begin position="67"/>
        <end position="84"/>
    </location>
</feature>
<evidence type="ECO:0000313" key="3">
    <source>
        <dbReference type="EMBL" id="OGG57770.1"/>
    </source>
</evidence>
<dbReference type="EMBL" id="MFLA01000045">
    <property type="protein sequence ID" value="OGG57770.1"/>
    <property type="molecule type" value="Genomic_DNA"/>
</dbReference>
<keyword evidence="2" id="KW-1133">Transmembrane helix</keyword>
<feature type="region of interest" description="Disordered" evidence="1">
    <location>
        <begin position="1"/>
        <end position="20"/>
    </location>
</feature>
<organism evidence="3 4">
    <name type="scientific">Candidatus Kaiserbacteria bacterium RIFCSPHIGHO2_01_FULL_56_24</name>
    <dbReference type="NCBI Taxonomy" id="1798487"/>
    <lineage>
        <taxon>Bacteria</taxon>
        <taxon>Candidatus Kaiseribacteriota</taxon>
    </lineage>
</organism>